<evidence type="ECO:0000259" key="6">
    <source>
        <dbReference type="PROSITE" id="PS51891"/>
    </source>
</evidence>
<feature type="region of interest" description="Disordered" evidence="5">
    <location>
        <begin position="94"/>
        <end position="133"/>
    </location>
</feature>
<evidence type="ECO:0000313" key="7">
    <source>
        <dbReference type="EMBL" id="MQY45634.1"/>
    </source>
</evidence>
<feature type="domain" description="CENP-V/GFA" evidence="6">
    <location>
        <begin position="1"/>
        <end position="86"/>
    </location>
</feature>
<dbReference type="SUPFAM" id="SSF51316">
    <property type="entry name" value="Mss4-like"/>
    <property type="match status" value="1"/>
</dbReference>
<dbReference type="PANTHER" id="PTHR33337">
    <property type="entry name" value="GFA DOMAIN-CONTAINING PROTEIN"/>
    <property type="match status" value="1"/>
</dbReference>
<keyword evidence="2" id="KW-0479">Metal-binding</keyword>
<dbReference type="Gene3D" id="3.90.1590.10">
    <property type="entry name" value="glutathione-dependent formaldehyde- activating enzyme (gfa)"/>
    <property type="match status" value="1"/>
</dbReference>
<protein>
    <recommendedName>
        <fullName evidence="6">CENP-V/GFA domain-containing protein</fullName>
    </recommendedName>
</protein>
<evidence type="ECO:0000313" key="8">
    <source>
        <dbReference type="Proteomes" id="UP000435138"/>
    </source>
</evidence>
<dbReference type="GO" id="GO:0016846">
    <property type="term" value="F:carbon-sulfur lyase activity"/>
    <property type="evidence" value="ECO:0007669"/>
    <property type="project" value="InterPro"/>
</dbReference>
<dbReference type="InterPro" id="IPR011057">
    <property type="entry name" value="Mss4-like_sf"/>
</dbReference>
<evidence type="ECO:0000256" key="4">
    <source>
        <dbReference type="ARBA" id="ARBA00023239"/>
    </source>
</evidence>
<comment type="similarity">
    <text evidence="1">Belongs to the Gfa family.</text>
</comment>
<keyword evidence="3" id="KW-0862">Zinc</keyword>
<keyword evidence="4" id="KW-0456">Lyase</keyword>
<keyword evidence="8" id="KW-1185">Reference proteome</keyword>
<evidence type="ECO:0000256" key="1">
    <source>
        <dbReference type="ARBA" id="ARBA00005495"/>
    </source>
</evidence>
<sequence length="133" mass="14846">MCQKAAGSYFMPFGGVKHENFTLTRGEPTWFQSSDCVRRGFCSRCGTPLFYDGGSDHISITLGSLDEPESVKPEVQTNLARKMPWFSDLDGLRHDDSFDMSPEDEAAVASGSRQHPDHDTDAWSDTRPGKERI</sequence>
<evidence type="ECO:0000256" key="5">
    <source>
        <dbReference type="SAM" id="MobiDB-lite"/>
    </source>
</evidence>
<dbReference type="PROSITE" id="PS51891">
    <property type="entry name" value="CENP_V_GFA"/>
    <property type="match status" value="1"/>
</dbReference>
<dbReference type="PANTHER" id="PTHR33337:SF40">
    <property type="entry name" value="CENP-V_GFA DOMAIN-CONTAINING PROTEIN-RELATED"/>
    <property type="match status" value="1"/>
</dbReference>
<reference evidence="7 8" key="1">
    <citation type="submission" date="2019-11" db="EMBL/GenBank/DDBJ databases">
        <title>Genome analysis of Rhizobacterium cereale a novel genus and species isolated from maize roots in North Spain.</title>
        <authorList>
            <person name="Menendez E."/>
            <person name="Flores-Felix J.D."/>
            <person name="Ramirez-Bahena M.-H."/>
            <person name="Igual J.M."/>
            <person name="Garcia-Fraile P."/>
            <person name="Peix A."/>
            <person name="Velazquez E."/>
        </authorList>
    </citation>
    <scope>NUCLEOTIDE SEQUENCE [LARGE SCALE GENOMIC DNA]</scope>
    <source>
        <strain evidence="7 8">RZME27</strain>
    </source>
</reference>
<accession>A0A6A8A4T3</accession>
<organism evidence="7 8">
    <name type="scientific">Endobacterium cereale</name>
    <dbReference type="NCBI Taxonomy" id="2663029"/>
    <lineage>
        <taxon>Bacteria</taxon>
        <taxon>Pseudomonadati</taxon>
        <taxon>Pseudomonadota</taxon>
        <taxon>Alphaproteobacteria</taxon>
        <taxon>Hyphomicrobiales</taxon>
        <taxon>Rhizobiaceae</taxon>
        <taxon>Endobacterium</taxon>
    </lineage>
</organism>
<dbReference type="Pfam" id="PF04828">
    <property type="entry name" value="GFA"/>
    <property type="match status" value="1"/>
</dbReference>
<dbReference type="InterPro" id="IPR006913">
    <property type="entry name" value="CENP-V/GFA"/>
</dbReference>
<evidence type="ECO:0000256" key="3">
    <source>
        <dbReference type="ARBA" id="ARBA00022833"/>
    </source>
</evidence>
<gene>
    <name evidence="7" type="ORF">GAO09_06110</name>
</gene>
<name>A0A6A8A4T3_9HYPH</name>
<comment type="caution">
    <text evidence="7">The sequence shown here is derived from an EMBL/GenBank/DDBJ whole genome shotgun (WGS) entry which is preliminary data.</text>
</comment>
<evidence type="ECO:0000256" key="2">
    <source>
        <dbReference type="ARBA" id="ARBA00022723"/>
    </source>
</evidence>
<dbReference type="GO" id="GO:0046872">
    <property type="term" value="F:metal ion binding"/>
    <property type="evidence" value="ECO:0007669"/>
    <property type="project" value="UniProtKB-KW"/>
</dbReference>
<dbReference type="Proteomes" id="UP000435138">
    <property type="component" value="Unassembled WGS sequence"/>
</dbReference>
<dbReference type="AlphaFoldDB" id="A0A6A8A4T3"/>
<proteinExistence type="inferred from homology"/>
<dbReference type="EMBL" id="WIXI01000036">
    <property type="protein sequence ID" value="MQY45634.1"/>
    <property type="molecule type" value="Genomic_DNA"/>
</dbReference>